<accession>G2I0W6</accession>
<dbReference type="HOGENOM" id="CLU_3184877_0_0_5"/>
<keyword evidence="1" id="KW-1133">Transmembrane helix</keyword>
<proteinExistence type="predicted"/>
<dbReference type="RefSeq" id="WP_014106072.1">
    <property type="nucleotide sequence ID" value="NC_016027.1"/>
</dbReference>
<dbReference type="AlphaFoldDB" id="G2I0W6"/>
<dbReference type="STRING" id="634177.GLX_21620"/>
<keyword evidence="1" id="KW-0472">Membrane</keyword>
<name>G2I0W6_KOMMN</name>
<evidence type="ECO:0000256" key="1">
    <source>
        <dbReference type="SAM" id="Phobius"/>
    </source>
</evidence>
<reference evidence="3" key="1">
    <citation type="journal article" date="2011" name="J. Bacteriol.">
        <title>Complete genome sequence of NBRC 3288, a unique cellulose-nonproducing strain of Gluconacetobacter xylinus isolated from vinegar.</title>
        <authorList>
            <person name="Ogino H."/>
            <person name="Azuma Y."/>
            <person name="Hosoyama A."/>
            <person name="Nakazawa H."/>
            <person name="Matsutani M."/>
            <person name="Hasegawa A."/>
            <person name="Otsuyama K."/>
            <person name="Matsushita K."/>
            <person name="Fujita N."/>
            <person name="Shirai M."/>
        </authorList>
    </citation>
    <scope>NUCLEOTIDE SEQUENCE [LARGE SCALE GENOMIC DNA]</scope>
    <source>
        <strain evidence="3">NBRC 3288 / BCRC 11682 / LMG 1693</strain>
    </source>
</reference>
<keyword evidence="1" id="KW-0812">Transmembrane</keyword>
<sequence>MIHPHDEKWITWATRNMPSTAELLRAVLVVSLIWLALIVLWMVVVP</sequence>
<dbReference type="KEGG" id="gxy:GLX_21620"/>
<organism evidence="2 3">
    <name type="scientific">Komagataeibacter medellinensis (strain NBRC 3288 / BCRC 11682 / LMG 1693 / Kondo 51)</name>
    <name type="common">Gluconacetobacter medellinensis</name>
    <dbReference type="NCBI Taxonomy" id="634177"/>
    <lineage>
        <taxon>Bacteria</taxon>
        <taxon>Pseudomonadati</taxon>
        <taxon>Pseudomonadota</taxon>
        <taxon>Alphaproteobacteria</taxon>
        <taxon>Acetobacterales</taxon>
        <taxon>Acetobacteraceae</taxon>
        <taxon>Komagataeibacter</taxon>
    </lineage>
</organism>
<gene>
    <name evidence="2" type="ordered locus">GLX_21620</name>
</gene>
<dbReference type="Proteomes" id="UP000009044">
    <property type="component" value="Chromosome"/>
</dbReference>
<dbReference type="EMBL" id="AP012159">
    <property type="protein sequence ID" value="BAK84574.1"/>
    <property type="molecule type" value="Genomic_DNA"/>
</dbReference>
<dbReference type="PATRIC" id="fig|634177.7.peg.2443"/>
<feature type="transmembrane region" description="Helical" evidence="1">
    <location>
        <begin position="23"/>
        <end position="44"/>
    </location>
</feature>
<protein>
    <submittedName>
        <fullName evidence="2">Uncharacterized protein</fullName>
    </submittedName>
</protein>
<evidence type="ECO:0000313" key="3">
    <source>
        <dbReference type="Proteomes" id="UP000009044"/>
    </source>
</evidence>
<evidence type="ECO:0000313" key="2">
    <source>
        <dbReference type="EMBL" id="BAK84574.1"/>
    </source>
</evidence>